<keyword evidence="3 7" id="KW-0378">Hydrolase</keyword>
<dbReference type="InterPro" id="IPR023174">
    <property type="entry name" value="PDEase_CS"/>
</dbReference>
<feature type="binding site" evidence="6">
    <location>
        <position position="728"/>
    </location>
    <ligand>
        <name>Zn(2+)</name>
        <dbReference type="ChEBI" id="CHEBI:29105"/>
        <label>1</label>
    </ligand>
</feature>
<reference evidence="10 11" key="1">
    <citation type="submission" date="2018-03" db="EMBL/GenBank/DDBJ databases">
        <authorList>
            <person name="Fogelqvist J."/>
        </authorList>
    </citation>
    <scope>NUCLEOTIDE SEQUENCE [LARGE SCALE GENOMIC DNA]</scope>
</reference>
<feature type="binding site" evidence="5">
    <location>
        <position position="892"/>
    </location>
    <ligand>
        <name>AMP</name>
        <dbReference type="ChEBI" id="CHEBI:456215"/>
    </ligand>
</feature>
<feature type="binding site" evidence="6">
    <location>
        <position position="691"/>
    </location>
    <ligand>
        <name>Zn(2+)</name>
        <dbReference type="ChEBI" id="CHEBI:29105"/>
        <label>1</label>
    </ligand>
</feature>
<accession>A0A3P3Y812</accession>
<dbReference type="SMART" id="SM00065">
    <property type="entry name" value="GAF"/>
    <property type="match status" value="2"/>
</dbReference>
<dbReference type="CDD" id="cd00077">
    <property type="entry name" value="HDc"/>
    <property type="match status" value="1"/>
</dbReference>
<dbReference type="EC" id="3.1.4.-" evidence="7"/>
<evidence type="ECO:0000256" key="5">
    <source>
        <dbReference type="PIRSR" id="PIRSR623088-2"/>
    </source>
</evidence>
<dbReference type="EMBL" id="OVEO01000005">
    <property type="protein sequence ID" value="SPQ96316.1"/>
    <property type="molecule type" value="Genomic_DNA"/>
</dbReference>
<dbReference type="GO" id="GO:0046872">
    <property type="term" value="F:metal ion binding"/>
    <property type="evidence" value="ECO:0007669"/>
    <property type="project" value="UniProtKB-KW"/>
</dbReference>
<name>A0A3P3Y812_PLABS</name>
<evidence type="ECO:0000313" key="11">
    <source>
        <dbReference type="Proteomes" id="UP000290189"/>
    </source>
</evidence>
<keyword evidence="8" id="KW-0175">Coiled coil</keyword>
<feature type="binding site" evidence="5">
    <location>
        <position position="728"/>
    </location>
    <ligand>
        <name>AMP</name>
        <dbReference type="ChEBI" id="CHEBI:456215"/>
    </ligand>
</feature>
<dbReference type="PROSITE" id="PS00126">
    <property type="entry name" value="PDEASE_I_1"/>
    <property type="match status" value="1"/>
</dbReference>
<feature type="binding site" evidence="6">
    <location>
        <position position="840"/>
    </location>
    <ligand>
        <name>Zn(2+)</name>
        <dbReference type="ChEBI" id="CHEBI:29105"/>
        <label>1</label>
    </ligand>
</feature>
<evidence type="ECO:0000313" key="10">
    <source>
        <dbReference type="EMBL" id="SPQ96316.1"/>
    </source>
</evidence>
<evidence type="ECO:0000256" key="7">
    <source>
        <dbReference type="RuleBase" id="RU363067"/>
    </source>
</evidence>
<dbReference type="InterPro" id="IPR029016">
    <property type="entry name" value="GAF-like_dom_sf"/>
</dbReference>
<dbReference type="GO" id="GO:0007165">
    <property type="term" value="P:signal transduction"/>
    <property type="evidence" value="ECO:0007669"/>
    <property type="project" value="InterPro"/>
</dbReference>
<evidence type="ECO:0000256" key="3">
    <source>
        <dbReference type="ARBA" id="ARBA00022801"/>
    </source>
</evidence>
<dbReference type="PROSITE" id="PS51845">
    <property type="entry name" value="PDEASE_I_2"/>
    <property type="match status" value="1"/>
</dbReference>
<dbReference type="InterPro" id="IPR003607">
    <property type="entry name" value="HD/PDEase_dom"/>
</dbReference>
<comment type="similarity">
    <text evidence="7">Belongs to the cyclic nucleotide phosphodiesterase family.</text>
</comment>
<dbReference type="InterPro" id="IPR003018">
    <property type="entry name" value="GAF"/>
</dbReference>
<keyword evidence="1" id="KW-0140">cGMP</keyword>
<gene>
    <name evidence="10" type="ORF">PLBR_LOCUS3531</name>
</gene>
<comment type="cofactor">
    <cofactor evidence="7">
        <name>a divalent metal cation</name>
        <dbReference type="ChEBI" id="CHEBI:60240"/>
    </cofactor>
    <text evidence="7">Binds 2 divalent metal cations per subunit. Site 1 may preferentially bind zinc ions, while site 2 has a preference for magnesium and/or manganese ions.</text>
</comment>
<sequence>MNDDAEVQQLRRRLSVALRECQNYHSRLQATIEYIAERQSSWAAGGGHDQKSIDIDAIRTRRLELEAIAARLKIDGIADDDAETTASAIARMRLAEEECRVAELRKQLEAQRREILRLKSQGSRRNSPVSDLDSIVTDLFPERRVSGSGDNATMAPAIVTRLSQSSTASSSVNDDGGEGAQKTLDEIFDYISTRMLRGTLTESMFVRVLSVNNAKNKTGVFKQLFRVLRLYQRIVRISQDLGHQTETRAALSRIEDIVYDVMEVQLVNIYLCDRKRNMIECLGSAHDHCSTGFNVKVGEGVVGTVVENPGIVNVTYDDSDDVKLKDLLSVEYRGIKVNSMLVGPIADESSDTILGVIQCFNKKNGPFNSTDEVILEQIAKQAANILTTTLRFQEEKKRQDRNDVLMDIVKTVHTNDDIDEIISKVVEASYRVVHCDRVSLFMIDPSTNELWFKVSKDASAAGFRFPIGKGIAGFVASSGESLNIVDAYKDDRFSSVLDRQSNYQTRTILCIPICNFKGKPVAVLQCINKYCMLCDKVPCLEHQVQFEDSDLEIMQTFAREVASALQRKAQESSFQQAMDMDGNRSHMKDYIRQFIGGGNNVSKRRMALTSDQTTPEIEWPVISVKAEASELCDWTFDYFTKTSDEQLGLSEHIFDILELITTFRINRTRLRNFFVEVRKLYKDNPYHNFQHAFSVLHMVFLFVTTTSAKTMLTRADILALTVGAIGHDVGHPGMNNDFLINTEHELAVRYNDASVLENHHAATVCQLMRQENCDFLPEMTRQQRQELRKCMVEAILHTDQSLHKSMLDNLMTKINTNQTINRDSPADRQMLVNNILHCSDIGNPCLPVHMSQEWAKAIQQEFYQQATREKAMGLPYAAFMANDSEEALATLQINFINYVVSPIWKAMHEFLPELTVAMNNMAANKAAWEQAKEKAKAATD</sequence>
<feature type="active site" description="Proton donor" evidence="4">
    <location>
        <position position="687"/>
    </location>
</feature>
<proteinExistence type="inferred from homology"/>
<feature type="binding site" evidence="5">
    <location>
        <begin position="687"/>
        <end position="691"/>
    </location>
    <ligand>
        <name>AMP</name>
        <dbReference type="ChEBI" id="CHEBI:456215"/>
    </ligand>
</feature>
<evidence type="ECO:0000256" key="4">
    <source>
        <dbReference type="PIRSR" id="PIRSR623088-1"/>
    </source>
</evidence>
<evidence type="ECO:0000256" key="6">
    <source>
        <dbReference type="PIRSR" id="PIRSR623088-3"/>
    </source>
</evidence>
<organism evidence="10 11">
    <name type="scientific">Plasmodiophora brassicae</name>
    <name type="common">Clubroot disease agent</name>
    <dbReference type="NCBI Taxonomy" id="37360"/>
    <lineage>
        <taxon>Eukaryota</taxon>
        <taxon>Sar</taxon>
        <taxon>Rhizaria</taxon>
        <taxon>Endomyxa</taxon>
        <taxon>Phytomyxea</taxon>
        <taxon>Plasmodiophorida</taxon>
        <taxon>Plasmodiophoridae</taxon>
        <taxon>Plasmodiophora</taxon>
    </lineage>
</organism>
<feature type="domain" description="PDEase" evidence="9">
    <location>
        <begin position="615"/>
        <end position="935"/>
    </location>
</feature>
<dbReference type="SUPFAM" id="SSF55781">
    <property type="entry name" value="GAF domain-like"/>
    <property type="match status" value="2"/>
</dbReference>
<keyword evidence="2 6" id="KW-0479">Metal-binding</keyword>
<evidence type="ECO:0000259" key="9">
    <source>
        <dbReference type="PROSITE" id="PS51845"/>
    </source>
</evidence>
<evidence type="ECO:0000256" key="8">
    <source>
        <dbReference type="SAM" id="Coils"/>
    </source>
</evidence>
<dbReference type="InterPro" id="IPR036971">
    <property type="entry name" value="PDEase_catalytic_dom_sf"/>
</dbReference>
<evidence type="ECO:0000256" key="1">
    <source>
        <dbReference type="ARBA" id="ARBA00022535"/>
    </source>
</evidence>
<dbReference type="Pfam" id="PF00233">
    <property type="entry name" value="PDEase_I"/>
    <property type="match status" value="1"/>
</dbReference>
<dbReference type="PANTHER" id="PTHR11347">
    <property type="entry name" value="CYCLIC NUCLEOTIDE PHOSPHODIESTERASE"/>
    <property type="match status" value="1"/>
</dbReference>
<feature type="binding site" evidence="5">
    <location>
        <position position="840"/>
    </location>
    <ligand>
        <name>AMP</name>
        <dbReference type="ChEBI" id="CHEBI:456215"/>
    </ligand>
</feature>
<geneLocation type="mitochondrion" evidence="10"/>
<feature type="coiled-coil region" evidence="8">
    <location>
        <begin position="87"/>
        <end position="121"/>
    </location>
</feature>
<dbReference type="GO" id="GO:0004114">
    <property type="term" value="F:3',5'-cyclic-nucleotide phosphodiesterase activity"/>
    <property type="evidence" value="ECO:0007669"/>
    <property type="project" value="InterPro"/>
</dbReference>
<dbReference type="AlphaFoldDB" id="A0A3P3Y812"/>
<keyword evidence="10" id="KW-0496">Mitochondrion</keyword>
<dbReference type="Gene3D" id="3.30.450.40">
    <property type="match status" value="2"/>
</dbReference>
<protein>
    <recommendedName>
        <fullName evidence="7">Phosphodiesterase</fullName>
        <ecNumber evidence="7">3.1.4.-</ecNumber>
    </recommendedName>
</protein>
<dbReference type="SUPFAM" id="SSF109604">
    <property type="entry name" value="HD-domain/PDEase-like"/>
    <property type="match status" value="1"/>
</dbReference>
<dbReference type="Proteomes" id="UP000290189">
    <property type="component" value="Unassembled WGS sequence"/>
</dbReference>
<feature type="binding site" evidence="6">
    <location>
        <position position="728"/>
    </location>
    <ligand>
        <name>Zn(2+)</name>
        <dbReference type="ChEBI" id="CHEBI:29105"/>
        <label>2</label>
    </ligand>
</feature>
<dbReference type="InterPro" id="IPR002073">
    <property type="entry name" value="PDEase_catalytic_dom"/>
</dbReference>
<dbReference type="Gene3D" id="1.10.1300.10">
    <property type="entry name" value="3'5'-cyclic nucleotide phosphodiesterase, catalytic domain"/>
    <property type="match status" value="1"/>
</dbReference>
<dbReference type="InterPro" id="IPR023088">
    <property type="entry name" value="PDEase"/>
</dbReference>
<feature type="binding site" evidence="6">
    <location>
        <position position="727"/>
    </location>
    <ligand>
        <name>Zn(2+)</name>
        <dbReference type="ChEBI" id="CHEBI:29105"/>
        <label>1</label>
    </ligand>
</feature>
<evidence type="ECO:0000256" key="2">
    <source>
        <dbReference type="ARBA" id="ARBA00022723"/>
    </source>
</evidence>
<dbReference type="Pfam" id="PF01590">
    <property type="entry name" value="GAF"/>
    <property type="match status" value="2"/>
</dbReference>
<dbReference type="PRINTS" id="PR00387">
    <property type="entry name" value="PDIESTERASE1"/>
</dbReference>